<organism evidence="2 3">
    <name type="scientific">Araneus ventricosus</name>
    <name type="common">Orbweaver spider</name>
    <name type="synonym">Epeira ventricosa</name>
    <dbReference type="NCBI Taxonomy" id="182803"/>
    <lineage>
        <taxon>Eukaryota</taxon>
        <taxon>Metazoa</taxon>
        <taxon>Ecdysozoa</taxon>
        <taxon>Arthropoda</taxon>
        <taxon>Chelicerata</taxon>
        <taxon>Arachnida</taxon>
        <taxon>Araneae</taxon>
        <taxon>Araneomorphae</taxon>
        <taxon>Entelegynae</taxon>
        <taxon>Araneoidea</taxon>
        <taxon>Araneidae</taxon>
        <taxon>Araneus</taxon>
    </lineage>
</organism>
<feature type="transmembrane region" description="Helical" evidence="1">
    <location>
        <begin position="90"/>
        <end position="116"/>
    </location>
</feature>
<feature type="transmembrane region" description="Helical" evidence="1">
    <location>
        <begin position="50"/>
        <end position="69"/>
    </location>
</feature>
<reference evidence="2 3" key="1">
    <citation type="journal article" date="2019" name="Sci. Rep.">
        <title>Orb-weaving spider Araneus ventricosus genome elucidates the spidroin gene catalogue.</title>
        <authorList>
            <person name="Kono N."/>
            <person name="Nakamura H."/>
            <person name="Ohtoshi R."/>
            <person name="Moran D.A.P."/>
            <person name="Shinohara A."/>
            <person name="Yoshida Y."/>
            <person name="Fujiwara M."/>
            <person name="Mori M."/>
            <person name="Tomita M."/>
            <person name="Arakawa K."/>
        </authorList>
    </citation>
    <scope>NUCLEOTIDE SEQUENCE [LARGE SCALE GENOMIC DNA]</scope>
</reference>
<dbReference type="EMBL" id="BGPR01000394">
    <property type="protein sequence ID" value="GBM17815.1"/>
    <property type="molecule type" value="Genomic_DNA"/>
</dbReference>
<name>A0A4Y2DQC9_ARAVE</name>
<evidence type="ECO:0000313" key="2">
    <source>
        <dbReference type="EMBL" id="GBM17815.1"/>
    </source>
</evidence>
<accession>A0A4Y2DQC9</accession>
<evidence type="ECO:0000256" key="1">
    <source>
        <dbReference type="SAM" id="Phobius"/>
    </source>
</evidence>
<gene>
    <name evidence="2" type="ORF">AVEN_99686_1</name>
</gene>
<dbReference type="AlphaFoldDB" id="A0A4Y2DQC9"/>
<evidence type="ECO:0000313" key="3">
    <source>
        <dbReference type="Proteomes" id="UP000499080"/>
    </source>
</evidence>
<dbReference type="OrthoDB" id="6425309at2759"/>
<keyword evidence="3" id="KW-1185">Reference proteome</keyword>
<keyword evidence="1" id="KW-1133">Transmembrane helix</keyword>
<feature type="transmembrane region" description="Helical" evidence="1">
    <location>
        <begin position="14"/>
        <end position="38"/>
    </location>
</feature>
<comment type="caution">
    <text evidence="2">The sequence shown here is derived from an EMBL/GenBank/DDBJ whole genome shotgun (WGS) entry which is preliminary data.</text>
</comment>
<sequence>MAYYREKHCRRQKACLVVSILILILGLLQLSFGVVFSLKSRNRKCHKVKHMLVGVYLIVAGIAGIVGYCSRKSRNPLKEAKSTRSRASVAVLLIFCVLVTVVVVLDNSALNCISSYDSRSPDASHLYSVLSVAEVSGMHVAHLLCALCIGLACPDLWPQKHGWSHKSEKLLNSSTKQKSSKQALHLPEARTHIQEAAGTGEKVTVVSLPETDGIVYAVPEEQYVIRRGEATYMAPAGNTNLTAFFPTYRTQTN</sequence>
<keyword evidence="1" id="KW-0472">Membrane</keyword>
<keyword evidence="1" id="KW-0812">Transmembrane</keyword>
<proteinExistence type="predicted"/>
<dbReference type="Proteomes" id="UP000499080">
    <property type="component" value="Unassembled WGS sequence"/>
</dbReference>
<protein>
    <submittedName>
        <fullName evidence="2">Uncharacterized protein</fullName>
    </submittedName>
</protein>